<name>A0ABT9YTA5_9STRE</name>
<dbReference type="InterPro" id="IPR011991">
    <property type="entry name" value="ArsR-like_HTH"/>
</dbReference>
<dbReference type="Pfam" id="PF01022">
    <property type="entry name" value="HTH_5"/>
    <property type="match status" value="1"/>
</dbReference>
<evidence type="ECO:0000313" key="5">
    <source>
        <dbReference type="EMBL" id="MDQ0223226.1"/>
    </source>
</evidence>
<proteinExistence type="predicted"/>
<dbReference type="PANTHER" id="PTHR33154">
    <property type="entry name" value="TRANSCRIPTIONAL REGULATOR, ARSR FAMILY"/>
    <property type="match status" value="1"/>
</dbReference>
<dbReference type="NCBIfam" id="NF033788">
    <property type="entry name" value="HTH_metalloreg"/>
    <property type="match status" value="1"/>
</dbReference>
<reference evidence="5 6" key="1">
    <citation type="submission" date="2023-07" db="EMBL/GenBank/DDBJ databases">
        <title>Genomic Encyclopedia of Type Strains, Phase IV (KMG-IV): sequencing the most valuable type-strain genomes for metagenomic binning, comparative biology and taxonomic classification.</title>
        <authorList>
            <person name="Goeker M."/>
        </authorList>
    </citation>
    <scope>NUCLEOTIDE SEQUENCE [LARGE SCALE GENOMIC DNA]</scope>
    <source>
        <strain evidence="5 6">DSM 105143</strain>
    </source>
</reference>
<evidence type="ECO:0000313" key="6">
    <source>
        <dbReference type="Proteomes" id="UP001223079"/>
    </source>
</evidence>
<accession>A0ABT9YTA5</accession>
<dbReference type="Proteomes" id="UP001223079">
    <property type="component" value="Unassembled WGS sequence"/>
</dbReference>
<dbReference type="InterPro" id="IPR051081">
    <property type="entry name" value="HTH_MetalResp_TranReg"/>
</dbReference>
<dbReference type="InterPro" id="IPR036388">
    <property type="entry name" value="WH-like_DNA-bd_sf"/>
</dbReference>
<dbReference type="InterPro" id="IPR001845">
    <property type="entry name" value="HTH_ArsR_DNA-bd_dom"/>
</dbReference>
<evidence type="ECO:0000256" key="3">
    <source>
        <dbReference type="ARBA" id="ARBA00023163"/>
    </source>
</evidence>
<dbReference type="PRINTS" id="PR00778">
    <property type="entry name" value="HTHARSR"/>
</dbReference>
<dbReference type="PANTHER" id="PTHR33154:SF18">
    <property type="entry name" value="ARSENICAL RESISTANCE OPERON REPRESSOR"/>
    <property type="match status" value="1"/>
</dbReference>
<dbReference type="SUPFAM" id="SSF46785">
    <property type="entry name" value="Winged helix' DNA-binding domain"/>
    <property type="match status" value="1"/>
</dbReference>
<comment type="caution">
    <text evidence="5">The sequence shown here is derived from an EMBL/GenBank/DDBJ whole genome shotgun (WGS) entry which is preliminary data.</text>
</comment>
<evidence type="ECO:0000256" key="2">
    <source>
        <dbReference type="ARBA" id="ARBA00023125"/>
    </source>
</evidence>
<gene>
    <name evidence="5" type="ORF">J2S23_001801</name>
</gene>
<dbReference type="EMBL" id="JAUSTM010000020">
    <property type="protein sequence ID" value="MDQ0223226.1"/>
    <property type="molecule type" value="Genomic_DNA"/>
</dbReference>
<evidence type="ECO:0000256" key="1">
    <source>
        <dbReference type="ARBA" id="ARBA00023015"/>
    </source>
</evidence>
<sequence>MRTFDKLTDSTTYVVSTDLEAIIGAYALLSGKKYTLFEVLYGSSQLDDWERRYQFLFETYHAVKELAGAFLLEFLLDFFDERFDIETFEQSLLKMSEAERVWRLMKYFVETSEVSDALDSDESLSLLYTKVQRYTSSYLGFQSFVRNSDRYVKEFFSLARKLKTPVLEKLLEEQGDRLESFQKTLRAELNKKDPLILSQEWMGKTFRNKGPYKRYYFIPSWFLPAKYLRLFDDDRTINGKQFLFCHLGEKKRSQKQLVYSLKAFSDDTRYTILTTLAEFGPLKGQEMAKRLNLTPSTVSHHMAGLVESGLVIEEPVKTAKFYSLSKQAINHLLETISEDLKLNTK</sequence>
<dbReference type="Gene3D" id="1.10.10.10">
    <property type="entry name" value="Winged helix-like DNA-binding domain superfamily/Winged helix DNA-binding domain"/>
    <property type="match status" value="1"/>
</dbReference>
<dbReference type="SMART" id="SM00418">
    <property type="entry name" value="HTH_ARSR"/>
    <property type="match status" value="1"/>
</dbReference>
<dbReference type="InterPro" id="IPR036390">
    <property type="entry name" value="WH_DNA-bd_sf"/>
</dbReference>
<keyword evidence="2 5" id="KW-0238">DNA-binding</keyword>
<dbReference type="GO" id="GO:0003677">
    <property type="term" value="F:DNA binding"/>
    <property type="evidence" value="ECO:0007669"/>
    <property type="project" value="UniProtKB-KW"/>
</dbReference>
<dbReference type="PROSITE" id="PS50987">
    <property type="entry name" value="HTH_ARSR_2"/>
    <property type="match status" value="1"/>
</dbReference>
<feature type="domain" description="HTH arsR-type" evidence="4">
    <location>
        <begin position="249"/>
        <end position="344"/>
    </location>
</feature>
<keyword evidence="6" id="KW-1185">Reference proteome</keyword>
<organism evidence="5 6">
    <name type="scientific">Streptococcus moroccensis</name>
    <dbReference type="NCBI Taxonomy" id="1451356"/>
    <lineage>
        <taxon>Bacteria</taxon>
        <taxon>Bacillati</taxon>
        <taxon>Bacillota</taxon>
        <taxon>Bacilli</taxon>
        <taxon>Lactobacillales</taxon>
        <taxon>Streptococcaceae</taxon>
        <taxon>Streptococcus</taxon>
    </lineage>
</organism>
<dbReference type="RefSeq" id="WP_307122377.1">
    <property type="nucleotide sequence ID" value="NZ_JAUSTM010000020.1"/>
</dbReference>
<protein>
    <submittedName>
        <fullName evidence="5">DNA-binding transcriptional ArsR family regulator</fullName>
    </submittedName>
</protein>
<dbReference type="CDD" id="cd00090">
    <property type="entry name" value="HTH_ARSR"/>
    <property type="match status" value="1"/>
</dbReference>
<keyword evidence="1" id="KW-0805">Transcription regulation</keyword>
<evidence type="ECO:0000259" key="4">
    <source>
        <dbReference type="PROSITE" id="PS50987"/>
    </source>
</evidence>
<keyword evidence="3" id="KW-0804">Transcription</keyword>